<keyword evidence="3" id="KW-0175">Coiled coil</keyword>
<dbReference type="InParanoid" id="A5DNP4"/>
<name>A5DNP4_PICGU</name>
<dbReference type="eggNOG" id="KOG4209">
    <property type="taxonomic scope" value="Eukaryota"/>
</dbReference>
<keyword evidence="1 2" id="KW-0694">RNA-binding</keyword>
<feature type="region of interest" description="Disordered" evidence="4">
    <location>
        <begin position="178"/>
        <end position="220"/>
    </location>
</feature>
<accession>A5DNP4</accession>
<dbReference type="KEGG" id="pgu:PGUG_04895"/>
<dbReference type="OrthoDB" id="4726at2759"/>
<dbReference type="PANTHER" id="PTHR23236:SF12">
    <property type="entry name" value="EUKARYOTIC INITIATION FACTOR 4B-RELATED"/>
    <property type="match status" value="1"/>
</dbReference>
<dbReference type="OMA" id="FRMPTRY"/>
<sequence length="220" mass="24184">MGAPVRTRFCLKVSLPILHNMSDEISMEVQQQPVAVEIADSSTSVDKEMTSEKQMEAEMIKQRMEEMEREAAKLRELHAQLSEDKGGDTEEERRDIDSRSIYIGNVDYGATPLELQQHFSSSGVVNRVTILTNKHTGQPKGFAYLEFADVDGVNKAVATQDGSSFHGRELKVSAKRTNIPGVNSRGGRGGFRGRGAFRARGRGGRGRGRGPRGGGRFAPY</sequence>
<dbReference type="RefSeq" id="XP_001482940.1">
    <property type="nucleotide sequence ID" value="XM_001482890.1"/>
</dbReference>
<reference evidence="6 7" key="1">
    <citation type="journal article" date="2009" name="Nature">
        <title>Evolution of pathogenicity and sexual reproduction in eight Candida genomes.</title>
        <authorList>
            <person name="Butler G."/>
            <person name="Rasmussen M.D."/>
            <person name="Lin M.F."/>
            <person name="Santos M.A."/>
            <person name="Sakthikumar S."/>
            <person name="Munro C.A."/>
            <person name="Rheinbay E."/>
            <person name="Grabherr M."/>
            <person name="Forche A."/>
            <person name="Reedy J.L."/>
            <person name="Agrafioti I."/>
            <person name="Arnaud M.B."/>
            <person name="Bates S."/>
            <person name="Brown A.J."/>
            <person name="Brunke S."/>
            <person name="Costanzo M.C."/>
            <person name="Fitzpatrick D.A."/>
            <person name="de Groot P.W."/>
            <person name="Harris D."/>
            <person name="Hoyer L.L."/>
            <person name="Hube B."/>
            <person name="Klis F.M."/>
            <person name="Kodira C."/>
            <person name="Lennard N."/>
            <person name="Logue M.E."/>
            <person name="Martin R."/>
            <person name="Neiman A.M."/>
            <person name="Nikolaou E."/>
            <person name="Quail M.A."/>
            <person name="Quinn J."/>
            <person name="Santos M.C."/>
            <person name="Schmitzberger F.F."/>
            <person name="Sherlock G."/>
            <person name="Shah P."/>
            <person name="Silverstein K.A."/>
            <person name="Skrzypek M.S."/>
            <person name="Soll D."/>
            <person name="Staggs R."/>
            <person name="Stansfield I."/>
            <person name="Stumpf M.P."/>
            <person name="Sudbery P.E."/>
            <person name="Srikantha T."/>
            <person name="Zeng Q."/>
            <person name="Berman J."/>
            <person name="Berriman M."/>
            <person name="Heitman J."/>
            <person name="Gow N.A."/>
            <person name="Lorenz M.C."/>
            <person name="Birren B.W."/>
            <person name="Kellis M."/>
            <person name="Cuomo C.A."/>
        </authorList>
    </citation>
    <scope>NUCLEOTIDE SEQUENCE [LARGE SCALE GENOMIC DNA]</scope>
    <source>
        <strain evidence="7">ATCC 6260 / CBS 566 / DSM 6381 / JCM 1539 / NBRC 10279 / NRRL Y-324</strain>
    </source>
</reference>
<evidence type="ECO:0000256" key="3">
    <source>
        <dbReference type="SAM" id="Coils"/>
    </source>
</evidence>
<dbReference type="STRING" id="294746.A5DNP4"/>
<feature type="coiled-coil region" evidence="3">
    <location>
        <begin position="50"/>
        <end position="84"/>
    </location>
</feature>
<dbReference type="Proteomes" id="UP000001997">
    <property type="component" value="Unassembled WGS sequence"/>
</dbReference>
<dbReference type="AlphaFoldDB" id="A5DNP4"/>
<dbReference type="Pfam" id="PF00076">
    <property type="entry name" value="RRM_1"/>
    <property type="match status" value="1"/>
</dbReference>
<gene>
    <name evidence="6" type="ORF">PGUG_04895</name>
</gene>
<dbReference type="FunCoup" id="A5DNP4">
    <property type="interactions" value="373"/>
</dbReference>
<dbReference type="InterPro" id="IPR012677">
    <property type="entry name" value="Nucleotide-bd_a/b_plait_sf"/>
</dbReference>
<evidence type="ECO:0000313" key="7">
    <source>
        <dbReference type="Proteomes" id="UP000001997"/>
    </source>
</evidence>
<evidence type="ECO:0000256" key="4">
    <source>
        <dbReference type="SAM" id="MobiDB-lite"/>
    </source>
</evidence>
<feature type="compositionally biased region" description="Basic residues" evidence="4">
    <location>
        <begin position="195"/>
        <end position="210"/>
    </location>
</feature>
<evidence type="ECO:0000256" key="1">
    <source>
        <dbReference type="ARBA" id="ARBA00022884"/>
    </source>
</evidence>
<evidence type="ECO:0000313" key="6">
    <source>
        <dbReference type="EMBL" id="EDK40797.1"/>
    </source>
</evidence>
<dbReference type="Gene3D" id="3.30.70.330">
    <property type="match status" value="1"/>
</dbReference>
<dbReference type="SUPFAM" id="SSF54928">
    <property type="entry name" value="RNA-binding domain, RBD"/>
    <property type="match status" value="1"/>
</dbReference>
<organism evidence="6 7">
    <name type="scientific">Meyerozyma guilliermondii (strain ATCC 6260 / CBS 566 / DSM 6381 / JCM 1539 / NBRC 10279 / NRRL Y-324)</name>
    <name type="common">Yeast</name>
    <name type="synonym">Candida guilliermondii</name>
    <dbReference type="NCBI Taxonomy" id="294746"/>
    <lineage>
        <taxon>Eukaryota</taxon>
        <taxon>Fungi</taxon>
        <taxon>Dikarya</taxon>
        <taxon>Ascomycota</taxon>
        <taxon>Saccharomycotina</taxon>
        <taxon>Pichiomycetes</taxon>
        <taxon>Debaryomycetaceae</taxon>
        <taxon>Meyerozyma</taxon>
    </lineage>
</organism>
<dbReference type="InterPro" id="IPR000504">
    <property type="entry name" value="RRM_dom"/>
</dbReference>
<proteinExistence type="predicted"/>
<protein>
    <recommendedName>
        <fullName evidence="5">RRM domain-containing protein</fullName>
    </recommendedName>
</protein>
<dbReference type="GO" id="GO:0005737">
    <property type="term" value="C:cytoplasm"/>
    <property type="evidence" value="ECO:0007669"/>
    <property type="project" value="TreeGrafter"/>
</dbReference>
<dbReference type="SMART" id="SM00360">
    <property type="entry name" value="RRM"/>
    <property type="match status" value="1"/>
</dbReference>
<feature type="compositionally biased region" description="Gly residues" evidence="4">
    <location>
        <begin position="184"/>
        <end position="193"/>
    </location>
</feature>
<dbReference type="CDD" id="cd12306">
    <property type="entry name" value="RRM_II_PABPs"/>
    <property type="match status" value="1"/>
</dbReference>
<feature type="compositionally biased region" description="Gly residues" evidence="4">
    <location>
        <begin position="211"/>
        <end position="220"/>
    </location>
</feature>
<evidence type="ECO:0000256" key="2">
    <source>
        <dbReference type="PROSITE-ProRule" id="PRU00176"/>
    </source>
</evidence>
<keyword evidence="7" id="KW-1185">Reference proteome</keyword>
<dbReference type="HOGENOM" id="CLU_012062_23_3_1"/>
<feature type="domain" description="RRM" evidence="5">
    <location>
        <begin position="99"/>
        <end position="177"/>
    </location>
</feature>
<dbReference type="EMBL" id="CH408160">
    <property type="protein sequence ID" value="EDK40797.1"/>
    <property type="molecule type" value="Genomic_DNA"/>
</dbReference>
<dbReference type="GO" id="GO:0008143">
    <property type="term" value="F:poly(A) binding"/>
    <property type="evidence" value="ECO:0007669"/>
    <property type="project" value="TreeGrafter"/>
</dbReference>
<dbReference type="GeneID" id="5125061"/>
<dbReference type="PROSITE" id="PS50102">
    <property type="entry name" value="RRM"/>
    <property type="match status" value="1"/>
</dbReference>
<evidence type="ECO:0000259" key="5">
    <source>
        <dbReference type="PROSITE" id="PS50102"/>
    </source>
</evidence>
<dbReference type="PANTHER" id="PTHR23236">
    <property type="entry name" value="EUKARYOTIC TRANSLATION INITIATION FACTOR 4B/4H"/>
    <property type="match status" value="1"/>
</dbReference>
<dbReference type="InterPro" id="IPR035979">
    <property type="entry name" value="RBD_domain_sf"/>
</dbReference>
<dbReference type="VEuPathDB" id="FungiDB:PGUG_04895"/>